<feature type="domain" description="Secretion system C-terminal sorting" evidence="5">
    <location>
        <begin position="1006"/>
        <end position="1075"/>
    </location>
</feature>
<organism evidence="6 7">
    <name type="scientific">Dyadobacter koreensis</name>
    <dbReference type="NCBI Taxonomy" id="408657"/>
    <lineage>
        <taxon>Bacteria</taxon>
        <taxon>Pseudomonadati</taxon>
        <taxon>Bacteroidota</taxon>
        <taxon>Cytophagia</taxon>
        <taxon>Cytophagales</taxon>
        <taxon>Spirosomataceae</taxon>
        <taxon>Dyadobacter</taxon>
    </lineage>
</organism>
<dbReference type="PROSITE" id="PS51470">
    <property type="entry name" value="FG_GAP"/>
    <property type="match status" value="2"/>
</dbReference>
<feature type="signal peptide" evidence="4">
    <location>
        <begin position="1"/>
        <end position="26"/>
    </location>
</feature>
<dbReference type="PANTHER" id="PTHR36220:SF1">
    <property type="entry name" value="GAMMA TUBULIN COMPLEX COMPONENT C-TERMINAL DOMAIN-CONTAINING PROTEIN"/>
    <property type="match status" value="1"/>
</dbReference>
<dbReference type="InterPro" id="IPR013517">
    <property type="entry name" value="FG-GAP"/>
</dbReference>
<dbReference type="SMART" id="SM00191">
    <property type="entry name" value="Int_alpha"/>
    <property type="match status" value="4"/>
</dbReference>
<evidence type="ECO:0000256" key="2">
    <source>
        <dbReference type="ARBA" id="ARBA00022737"/>
    </source>
</evidence>
<dbReference type="InterPro" id="IPR028994">
    <property type="entry name" value="Integrin_alpha_N"/>
</dbReference>
<evidence type="ECO:0000313" key="6">
    <source>
        <dbReference type="EMBL" id="SEJ43417.1"/>
    </source>
</evidence>
<keyword evidence="7" id="KW-1185">Reference proteome</keyword>
<dbReference type="Gene3D" id="2.130.10.130">
    <property type="entry name" value="Integrin alpha, N-terminal"/>
    <property type="match status" value="4"/>
</dbReference>
<evidence type="ECO:0000256" key="4">
    <source>
        <dbReference type="SAM" id="SignalP"/>
    </source>
</evidence>
<gene>
    <name evidence="6" type="ORF">SAMN04487995_4709</name>
</gene>
<name>A0A1H6YWJ9_9BACT</name>
<protein>
    <submittedName>
        <fullName evidence="6">Por secretion system C-terminal sorting domain-containing protein</fullName>
    </submittedName>
</protein>
<dbReference type="Pfam" id="PF18962">
    <property type="entry name" value="Por_Secre_tail"/>
    <property type="match status" value="1"/>
</dbReference>
<evidence type="ECO:0000256" key="1">
    <source>
        <dbReference type="ARBA" id="ARBA00022729"/>
    </source>
</evidence>
<dbReference type="NCBIfam" id="TIGR04183">
    <property type="entry name" value="Por_Secre_tail"/>
    <property type="match status" value="1"/>
</dbReference>
<dbReference type="Proteomes" id="UP000199532">
    <property type="component" value="Unassembled WGS sequence"/>
</dbReference>
<dbReference type="Pfam" id="PF14312">
    <property type="entry name" value="FG-GAP_2"/>
    <property type="match status" value="11"/>
</dbReference>
<reference evidence="6 7" key="1">
    <citation type="submission" date="2016-10" db="EMBL/GenBank/DDBJ databases">
        <authorList>
            <person name="de Groot N.N."/>
        </authorList>
    </citation>
    <scope>NUCLEOTIDE SEQUENCE [LARGE SCALE GENOMIC DNA]</scope>
    <source>
        <strain evidence="6 7">DSM 19938</strain>
    </source>
</reference>
<dbReference type="STRING" id="408657.SAMN04487995_4709"/>
<evidence type="ECO:0000259" key="5">
    <source>
        <dbReference type="Pfam" id="PF18962"/>
    </source>
</evidence>
<dbReference type="InterPro" id="IPR013519">
    <property type="entry name" value="Int_alpha_beta-p"/>
</dbReference>
<feature type="chain" id="PRO_5011725894" evidence="4">
    <location>
        <begin position="27"/>
        <end position="1078"/>
    </location>
</feature>
<keyword evidence="3" id="KW-0325">Glycoprotein</keyword>
<evidence type="ECO:0000313" key="7">
    <source>
        <dbReference type="Proteomes" id="UP000199532"/>
    </source>
</evidence>
<dbReference type="SUPFAM" id="SSF69318">
    <property type="entry name" value="Integrin alpha N-terminal domain"/>
    <property type="match status" value="1"/>
</dbReference>
<keyword evidence="2" id="KW-0677">Repeat</keyword>
<keyword evidence="1 4" id="KW-0732">Signal</keyword>
<dbReference type="PANTHER" id="PTHR36220">
    <property type="entry name" value="UNNAMED PRODUCT"/>
    <property type="match status" value="1"/>
</dbReference>
<sequence length="1078" mass="116846">MKNLLLLLKKNLPILFILLNVQSLNAQNWGEVIKMVASDRADKITSGRTVIDEFGNSVAISGDYAVVGAHFSDRDSTGENYVRDAGAAFIFHKVGDTWQKIKKLSPGNRVFDSFFGSSVAINGDYIVVGAHGETEGPFNGSGAVYIFEKNSGGYENWGEVERLVAPGRHEGYGDGFGISVSISSDYLLIGAPGENYDGQDLNPLNDSGAAYVFKRNVGGYNNWGFLKKITAPNRPEQASFGYSVSISNDYFIVGAPSENIGSGGNMSQAGACYIFNRNLGGEDNWGVLKKLEPTTRVPGASFGFSVSMDGNFAIVGAYKENIYNSTGALLMAGAAYIFERNWGATNNWGQVRRLGPEYPEYNEFGRFVSINGQTAVVGAFYEELDNSSPKAGSAFIFEKDLYSYNNWGILKKITNPVRRSDDKFGSAVAVDGENIIVGAIGESRDSEDTFFVKSAGAAHFFSKNHGGVNNWGHIQKITASTGARASKYGSSVSVSGSFAIVGAVGESKDSTGQFIKDYAGAAYILYDDFGNWRQVKKIVAPDRQSVDNFGAAVSISGNYAVVSSIWQNNGEGAVYIFKKDQGGLDNWGFVKKVVASVPTRDDWFGYSVGISGDNLVVGSFGDDEDAQEGSILNAAGSAYLFNKNQGGADQWGLVKKLTASRRTANDIFGSVVSISGDYVIVSSLSNNTDESESNPVEGAGAAYIFKRDLGGVNNWGELKKLVGTQRAPFDRYGRGLSIERDYIIVGSSGTTPDYNAAVYIYSKNTGGEDNWGLEKKIAGGGQRFDKVRQQTVTENFGGSVAIGNGFAVISSNTFIPDYANNSNLPVSNDSYVLKQNQGGAKNWGTVQMIGFYNANYGVQTLPVSMSNRHIVMGANMDSTDGFGDNTIPNAGAVHIFKNFENPLPVTLTMFEATKSENSVLLNWSTTFETNSDFFEIQRSRDGRNWSMIGTIFASHESDKTKTYSFADKNPFYGENLYRLKMVDQDGTFTYSRIRSLTFGSESQIAVYPNPVQERLFVKLKSGEIDFITVTNSTGQVVSKYNKMPDEGINLDHLTIGNYIINVIKTDGTVSSKKVAVAR</sequence>
<dbReference type="EMBL" id="FNXY01000007">
    <property type="protein sequence ID" value="SEJ43417.1"/>
    <property type="molecule type" value="Genomic_DNA"/>
</dbReference>
<dbReference type="RefSeq" id="WP_177197121.1">
    <property type="nucleotide sequence ID" value="NZ_FNXY01000007.1"/>
</dbReference>
<dbReference type="InterPro" id="IPR026444">
    <property type="entry name" value="Secre_tail"/>
</dbReference>
<dbReference type="AlphaFoldDB" id="A0A1H6YWJ9"/>
<evidence type="ECO:0000256" key="3">
    <source>
        <dbReference type="ARBA" id="ARBA00023180"/>
    </source>
</evidence>
<accession>A0A1H6YWJ9</accession>
<proteinExistence type="predicted"/>